<dbReference type="KEGG" id="xba:C7S18_17240"/>
<protein>
    <submittedName>
        <fullName evidence="1">Uncharacterized protein</fullName>
    </submittedName>
</protein>
<dbReference type="AlphaFoldDB" id="A0A2P1PVE0"/>
<name>A0A2P1PVE0_9GAMM</name>
<reference evidence="1 2" key="2">
    <citation type="submission" date="2018-03" db="EMBL/GenBank/DDBJ databases">
        <authorList>
            <person name="Keele B.F."/>
        </authorList>
    </citation>
    <scope>NUCLEOTIDE SEQUENCE [LARGE SCALE GENOMIC DNA]</scope>
    <source>
        <strain evidence="1 2">D13</strain>
    </source>
</reference>
<dbReference type="OrthoDB" id="262615at2"/>
<proteinExistence type="predicted"/>
<dbReference type="Proteomes" id="UP000241074">
    <property type="component" value="Chromosome"/>
</dbReference>
<keyword evidence="2" id="KW-1185">Reference proteome</keyword>
<accession>A0A2P1PVE0</accession>
<dbReference type="EMBL" id="CP027860">
    <property type="protein sequence ID" value="AVP98817.1"/>
    <property type="molecule type" value="Genomic_DNA"/>
</dbReference>
<evidence type="ECO:0000313" key="2">
    <source>
        <dbReference type="Proteomes" id="UP000241074"/>
    </source>
</evidence>
<dbReference type="RefSeq" id="WP_106892736.1">
    <property type="nucleotide sequence ID" value="NZ_CP027860.1"/>
</dbReference>
<gene>
    <name evidence="1" type="ORF">C7S18_17240</name>
</gene>
<organism evidence="1 2">
    <name type="scientific">Ahniella affigens</name>
    <dbReference type="NCBI Taxonomy" id="2021234"/>
    <lineage>
        <taxon>Bacteria</taxon>
        <taxon>Pseudomonadati</taxon>
        <taxon>Pseudomonadota</taxon>
        <taxon>Gammaproteobacteria</taxon>
        <taxon>Lysobacterales</taxon>
        <taxon>Rhodanobacteraceae</taxon>
        <taxon>Ahniella</taxon>
    </lineage>
</organism>
<evidence type="ECO:0000313" key="1">
    <source>
        <dbReference type="EMBL" id="AVP98817.1"/>
    </source>
</evidence>
<reference evidence="1 2" key="1">
    <citation type="submission" date="2018-03" db="EMBL/GenBank/DDBJ databases">
        <title>Ahniella affigens gen. nov., sp. nov., a gammaproteobacterium isolated from sandy soil near a stream.</title>
        <authorList>
            <person name="Ko Y."/>
            <person name="Kim J.-H."/>
        </authorList>
    </citation>
    <scope>NUCLEOTIDE SEQUENCE [LARGE SCALE GENOMIC DNA]</scope>
    <source>
        <strain evidence="1 2">D13</strain>
    </source>
</reference>
<sequence>MFRLRWFLLPGVLWFKLLLITYCCLGTGAAHAVYAPVMPTNLQLLVQNPASFPQNGYIVRSGVPLARSQQLLSTNDLAVVNDQGLAVPATFRVLARWGAGRSQVSAPIQWVLVSFPASVPAQSARSYRLSIDGSVTNPVSGATVTVSSTANAFQINTGAAQFEVPKHGLGVLSQASAGSGNTPLVGSSFELIANGVTYNSLLPIRRAELVSQDRLSAVIVVSAPINMPEIGNGRLALTRRYVFRAGASSVDVRASLAFEGDRCGNGVITCDGSPNGVQVSRWRERLQAANDTSSPLLGMRATRGQSLFSSNLTTGQTAGIRQLQRSNRLAAYQYTWRRPDGSVQTGSLADGAALLRDGPEGVIGVAIKSMHQYEPQALQQLSTTDTAIDLIDGPIWLGLRQGMFAEYAVHIGAPGTTLTDHLAAFWPDLQHSMQALPNPAWIAATGAVDEFPVGPLPSTFAGYDTVLTDTLNLTRSLRESRGLYGLMTHGLFPRFFGDPIRTDEIDCGDNDPTPADDVDDTYWCATWTDYHNAASTAVVAAFRYQDSNYLSDLATPAALRALHTLVYQCAPDDQNFYCGQAPAGYNGYRSDFNASHQYLENLILYYWLSGDESVPETLARGADTFRAYLCPGRNQVPQGPVCGPNTLINDPDARLNGRVTSQFLELFRFVGLASDDASFLDDWTSTSARNLTQHYVESQHLGDTIGFIEPSGGYLPDGSGGDFSIVTGAGTYYSTQLWMTGLYDLTMLYRLIPQQLDPSLGSPGVRPSQVLNAHARLITHALQVPPADGTVNGILPESMRIGFSGARLGGNVMTLEPGWTPGAMPTPCLDACHYLEGKAALAALMLRAADQTNAATLRSTGEALTQLGIQLRLASPQPLNKAVAIGLTRLHAAVARAAGTTEPPQFQDSFE</sequence>